<feature type="region of interest" description="Disordered" evidence="5">
    <location>
        <begin position="882"/>
        <end position="961"/>
    </location>
</feature>
<dbReference type="InterPro" id="IPR045076">
    <property type="entry name" value="MutS"/>
</dbReference>
<dbReference type="GO" id="GO:0051026">
    <property type="term" value="P:chiasma assembly"/>
    <property type="evidence" value="ECO:0007669"/>
    <property type="project" value="TreeGrafter"/>
</dbReference>
<dbReference type="SUPFAM" id="SSF48334">
    <property type="entry name" value="DNA repair protein MutS, domain III"/>
    <property type="match status" value="1"/>
</dbReference>
<dbReference type="GO" id="GO:0140664">
    <property type="term" value="F:ATP-dependent DNA damage sensor activity"/>
    <property type="evidence" value="ECO:0007669"/>
    <property type="project" value="InterPro"/>
</dbReference>
<keyword evidence="2" id="KW-0547">Nucleotide-binding</keyword>
<dbReference type="AlphaFoldDB" id="A0AA36H6Y6"/>
<feature type="compositionally biased region" description="Basic and acidic residues" evidence="5">
    <location>
        <begin position="1024"/>
        <end position="1038"/>
    </location>
</feature>
<dbReference type="Gene3D" id="1.10.1420.10">
    <property type="match status" value="1"/>
</dbReference>
<evidence type="ECO:0000256" key="1">
    <source>
        <dbReference type="ARBA" id="ARBA00006271"/>
    </source>
</evidence>
<evidence type="ECO:0000256" key="4">
    <source>
        <dbReference type="ARBA" id="ARBA00023125"/>
    </source>
</evidence>
<dbReference type="SMART" id="SM00533">
    <property type="entry name" value="MUTSd"/>
    <property type="match status" value="1"/>
</dbReference>
<dbReference type="InterPro" id="IPR027417">
    <property type="entry name" value="P-loop_NTPase"/>
</dbReference>
<evidence type="ECO:0000259" key="6">
    <source>
        <dbReference type="PROSITE" id="PS00486"/>
    </source>
</evidence>
<dbReference type="Pfam" id="PF05190">
    <property type="entry name" value="MutS_IV"/>
    <property type="match status" value="1"/>
</dbReference>
<dbReference type="Pfam" id="PF00488">
    <property type="entry name" value="MutS_V"/>
    <property type="match status" value="1"/>
</dbReference>
<dbReference type="SUPFAM" id="SSF52540">
    <property type="entry name" value="P-loop containing nucleoside triphosphate hydrolases"/>
    <property type="match status" value="1"/>
</dbReference>
<dbReference type="PANTHER" id="PTHR11361:SF20">
    <property type="entry name" value="MUTS PROTEIN HOMOLOG 5"/>
    <property type="match status" value="1"/>
</dbReference>
<dbReference type="InterPro" id="IPR036187">
    <property type="entry name" value="DNA_mismatch_repair_MutS_sf"/>
</dbReference>
<dbReference type="GO" id="GO:0006298">
    <property type="term" value="P:mismatch repair"/>
    <property type="evidence" value="ECO:0007669"/>
    <property type="project" value="InterPro"/>
</dbReference>
<name>A0AA36H6Y6_CYLNA</name>
<dbReference type="InterPro" id="IPR007861">
    <property type="entry name" value="DNA_mismatch_repair_MutS_clamp"/>
</dbReference>
<evidence type="ECO:0000256" key="3">
    <source>
        <dbReference type="ARBA" id="ARBA00022840"/>
    </source>
</evidence>
<dbReference type="PANTHER" id="PTHR11361">
    <property type="entry name" value="DNA MISMATCH REPAIR PROTEIN MUTS FAMILY MEMBER"/>
    <property type="match status" value="1"/>
</dbReference>
<evidence type="ECO:0000256" key="5">
    <source>
        <dbReference type="SAM" id="MobiDB-lite"/>
    </source>
</evidence>
<feature type="region of interest" description="Disordered" evidence="5">
    <location>
        <begin position="116"/>
        <end position="185"/>
    </location>
</feature>
<sequence length="1055" mass="118036">MSQEQNAGVPSQISTDAVIASISLRNILTRVIEQNPDYSGGYLGAAIYEQSKTTIQLLKDVLEDQEYNSLNALLEQEEPTTILANKAQDIRFIRHISELCGVRLPQLDIFVESTDLEGSSSTLSTNPLDPSTETSTNVDESDTTTEHPGPPAQKIKNDLLENPKCNIVPDGEKEDGEDEEGEPDRPTLIFLANNTFNFETAFKRISELFVEESANEAENHLTTRFRIDMSCRNMVRAMGALLKYMDSARIGVEFETANVRTPVTAIKTISIDEMVEIDSNTYLALDIFLPNEHKRAAKAKSECKSLFGLCNKCRSAPGKRMLRKWFEHPTTNREVLSERQEAISYFLQDCNMELTGKLHTLLGSLRNMRYILNQLRNGTAKVLQWDNLYKTISSSVMIGRYLETMGSPLKLLKDDIGFYGDVLEETYVVLNAMIDFEESYSENRLVMSPGVDPELDEAKRLYRNLPSLLTQVAQDEFSRFKAETCSVAYVPMIGYLVALPHNFPVEKFEDVDIIYSTNHTIHAKSERMRSLDEEYGDVKMRIIDKETTITLRMSSLILSRSALLFGIERAGALLDAAISLALTARQFGWNRPKFVDEPIIDAVRVVHPLSQLVTEHFVPNPISSGGDYSKIKIFTGPNACGKSVYLKQVGVLVFLAHIGSFVPAEVAHVGIVNRILSRIYTIDTALDGLSTFAKDLDQISLALRRGNERSLVIIDEFGKGTMTEVGLSLLASTLSYWAAKGPQGCPHIFVASHFQALPELVNDEFDVISYHTMEVMKKGAELNFQYHLVDGLVDSSYAAYTASKMGVSQDIVDRANKIYEFIRGGHALSDLSSLDTEEDVRNQWLLDAIVEIQPQFEDWDIRAEVDGLLEMLEKYIFEPDEKIQQDMSQKSDSTNDEQHSEGEARVVENEEDDSDSQVDKEEVEQSTVSEDENIRSHQVADGTILDMPPSAMCNKSKSKDRSNLSVSFAVDMVNTGGTAALPNAASDSENVEDIKRIVIADSDDETTETDDEEKPTSKNSQSRASEEKVLPKNAELKRQQSPSSEVIQRKRARSF</sequence>
<feature type="compositionally biased region" description="Acidic residues" evidence="5">
    <location>
        <begin position="1001"/>
        <end position="1013"/>
    </location>
</feature>
<organism evidence="7 8">
    <name type="scientific">Cylicocyclus nassatus</name>
    <name type="common">Nematode worm</name>
    <dbReference type="NCBI Taxonomy" id="53992"/>
    <lineage>
        <taxon>Eukaryota</taxon>
        <taxon>Metazoa</taxon>
        <taxon>Ecdysozoa</taxon>
        <taxon>Nematoda</taxon>
        <taxon>Chromadorea</taxon>
        <taxon>Rhabditida</taxon>
        <taxon>Rhabditina</taxon>
        <taxon>Rhabditomorpha</taxon>
        <taxon>Strongyloidea</taxon>
        <taxon>Strongylidae</taxon>
        <taxon>Cylicocyclus</taxon>
    </lineage>
</organism>
<dbReference type="InterPro" id="IPR000432">
    <property type="entry name" value="DNA_mismatch_repair_MutS_C"/>
</dbReference>
<dbReference type="Gene3D" id="3.40.50.300">
    <property type="entry name" value="P-loop containing nucleotide triphosphate hydrolases"/>
    <property type="match status" value="1"/>
</dbReference>
<accession>A0AA36H6Y6</accession>
<dbReference type="Proteomes" id="UP001176961">
    <property type="component" value="Unassembled WGS sequence"/>
</dbReference>
<proteinExistence type="inferred from homology"/>
<feature type="compositionally biased region" description="Basic and acidic residues" evidence="5">
    <location>
        <begin position="896"/>
        <end position="908"/>
    </location>
</feature>
<dbReference type="Pfam" id="PF05192">
    <property type="entry name" value="MutS_III"/>
    <property type="match status" value="1"/>
</dbReference>
<feature type="domain" description="DNA mismatch repair proteins mutS family" evidence="6">
    <location>
        <begin position="710"/>
        <end position="726"/>
    </location>
</feature>
<feature type="compositionally biased region" description="Acidic residues" evidence="5">
    <location>
        <begin position="909"/>
        <end position="924"/>
    </location>
</feature>
<dbReference type="EMBL" id="CATQJL010000316">
    <property type="protein sequence ID" value="CAJ0605214.1"/>
    <property type="molecule type" value="Genomic_DNA"/>
</dbReference>
<dbReference type="GO" id="GO:0005524">
    <property type="term" value="F:ATP binding"/>
    <property type="evidence" value="ECO:0007669"/>
    <property type="project" value="UniProtKB-KW"/>
</dbReference>
<dbReference type="SMART" id="SM00534">
    <property type="entry name" value="MUTSac"/>
    <property type="match status" value="1"/>
</dbReference>
<comment type="caution">
    <text evidence="7">The sequence shown here is derived from an EMBL/GenBank/DDBJ whole genome shotgun (WGS) entry which is preliminary data.</text>
</comment>
<gene>
    <name evidence="7" type="ORF">CYNAS_LOCUS17197</name>
</gene>
<keyword evidence="4" id="KW-0238">DNA-binding</keyword>
<keyword evidence="8" id="KW-1185">Reference proteome</keyword>
<dbReference type="InterPro" id="IPR007696">
    <property type="entry name" value="DNA_mismatch_repair_MutS_core"/>
</dbReference>
<protein>
    <recommendedName>
        <fullName evidence="6">DNA mismatch repair proteins mutS family domain-containing protein</fullName>
    </recommendedName>
</protein>
<evidence type="ECO:0000256" key="2">
    <source>
        <dbReference type="ARBA" id="ARBA00022741"/>
    </source>
</evidence>
<feature type="region of interest" description="Disordered" evidence="5">
    <location>
        <begin position="1000"/>
        <end position="1055"/>
    </location>
</feature>
<evidence type="ECO:0000313" key="7">
    <source>
        <dbReference type="EMBL" id="CAJ0605214.1"/>
    </source>
</evidence>
<evidence type="ECO:0000313" key="8">
    <source>
        <dbReference type="Proteomes" id="UP001176961"/>
    </source>
</evidence>
<keyword evidence="3" id="KW-0067">ATP-binding</keyword>
<feature type="compositionally biased region" description="Polar residues" evidence="5">
    <location>
        <begin position="116"/>
        <end position="138"/>
    </location>
</feature>
<dbReference type="GO" id="GO:0005634">
    <property type="term" value="C:nucleus"/>
    <property type="evidence" value="ECO:0007669"/>
    <property type="project" value="TreeGrafter"/>
</dbReference>
<dbReference type="PROSITE" id="PS00486">
    <property type="entry name" value="DNA_MISMATCH_REPAIR_2"/>
    <property type="match status" value="1"/>
</dbReference>
<dbReference type="GO" id="GO:0030983">
    <property type="term" value="F:mismatched DNA binding"/>
    <property type="evidence" value="ECO:0007669"/>
    <property type="project" value="InterPro"/>
</dbReference>
<reference evidence="7" key="1">
    <citation type="submission" date="2023-07" db="EMBL/GenBank/DDBJ databases">
        <authorList>
            <consortium name="CYATHOMIX"/>
        </authorList>
    </citation>
    <scope>NUCLEOTIDE SEQUENCE</scope>
    <source>
        <strain evidence="7">N/A</strain>
    </source>
</reference>
<comment type="similarity">
    <text evidence="1">Belongs to the DNA mismatch repair MutS family.</text>
</comment>
<feature type="compositionally biased region" description="Acidic residues" evidence="5">
    <location>
        <begin position="172"/>
        <end position="182"/>
    </location>
</feature>